<gene>
    <name evidence="2" type="ORF">V8247_05995</name>
</gene>
<dbReference type="SUPFAM" id="SSF48317">
    <property type="entry name" value="Acid phosphatase/Vanadium-dependent haloperoxidase"/>
    <property type="match status" value="1"/>
</dbReference>
<dbReference type="RefSeq" id="WP_338736935.1">
    <property type="nucleotide sequence ID" value="NZ_CP146612.1"/>
</dbReference>
<keyword evidence="3" id="KW-1185">Reference proteome</keyword>
<feature type="transmembrane region" description="Helical" evidence="1">
    <location>
        <begin position="23"/>
        <end position="41"/>
    </location>
</feature>
<feature type="transmembrane region" description="Helical" evidence="1">
    <location>
        <begin position="115"/>
        <end position="138"/>
    </location>
</feature>
<evidence type="ECO:0000256" key="1">
    <source>
        <dbReference type="SAM" id="Phobius"/>
    </source>
</evidence>
<keyword evidence="1" id="KW-1133">Transmembrane helix</keyword>
<reference evidence="2 3" key="1">
    <citation type="submission" date="2024-03" db="EMBL/GenBank/DDBJ databases">
        <title>A Dehalogenimonas Isolated from Estuarine Sediments Dihaloeliminates Chlorinated Alkanes.</title>
        <authorList>
            <person name="Yang Y."/>
            <person name="Wang H."/>
        </authorList>
    </citation>
    <scope>NUCLEOTIDE SEQUENCE [LARGE SCALE GENOMIC DNA]</scope>
    <source>
        <strain evidence="2 3">W</strain>
    </source>
</reference>
<evidence type="ECO:0000313" key="2">
    <source>
        <dbReference type="EMBL" id="WWX24814.1"/>
    </source>
</evidence>
<dbReference type="Proteomes" id="UP001375370">
    <property type="component" value="Chromosome"/>
</dbReference>
<feature type="transmembrane region" description="Helical" evidence="1">
    <location>
        <begin position="47"/>
        <end position="68"/>
    </location>
</feature>
<name>A0ABZ2J579_9CHLR</name>
<keyword evidence="1" id="KW-0812">Transmembrane</keyword>
<accession>A0ABZ2J579</accession>
<evidence type="ECO:0000313" key="3">
    <source>
        <dbReference type="Proteomes" id="UP001375370"/>
    </source>
</evidence>
<proteinExistence type="predicted"/>
<keyword evidence="1" id="KW-0472">Membrane</keyword>
<sequence length="139" mass="15256">MATRTSGTRITHRALFREQPREMFFLVCLFSLPSSLILYSFKAPLSIIATLVGLGSTALLITFINLRYRASFHLSLFTSVVTSVVILFGLPALVAAAFIPLLGISRYQLGEHTPLQLVTGFIVGFAITAVVFQGMNLIY</sequence>
<dbReference type="InterPro" id="IPR036938">
    <property type="entry name" value="PAP2/HPO_sf"/>
</dbReference>
<protein>
    <recommendedName>
        <fullName evidence="4">Phosphatidic acid phosphatase type 2/haloperoxidase domain-containing protein</fullName>
    </recommendedName>
</protein>
<evidence type="ECO:0008006" key="4">
    <source>
        <dbReference type="Google" id="ProtNLM"/>
    </source>
</evidence>
<feature type="transmembrane region" description="Helical" evidence="1">
    <location>
        <begin position="80"/>
        <end position="103"/>
    </location>
</feature>
<dbReference type="EMBL" id="CP146612">
    <property type="protein sequence ID" value="WWX24814.1"/>
    <property type="molecule type" value="Genomic_DNA"/>
</dbReference>
<organism evidence="2 3">
    <name type="scientific">Candidatus Dehalogenimonas loeffleri</name>
    <dbReference type="NCBI Taxonomy" id="3127115"/>
    <lineage>
        <taxon>Bacteria</taxon>
        <taxon>Bacillati</taxon>
        <taxon>Chloroflexota</taxon>
        <taxon>Dehalococcoidia</taxon>
        <taxon>Dehalococcoidales</taxon>
        <taxon>Dehalococcoidaceae</taxon>
        <taxon>Dehalogenimonas</taxon>
    </lineage>
</organism>